<sequence length="155" mass="17697">MMAPCGLMILVATYVLCQAPLLALMLRVSQQQLDQLERPEHGDRTRHQPDDGRFGIEIIPYRSRIDVPFVEEPITVELRFGVDRFDRWFNDDNIPMAAPLIRTLDTGGLDDVNRIVDGIVPTVHNVPVRMGQFLHQEATIPRVTVQLDVRDTLEQ</sequence>
<evidence type="ECO:0000256" key="1">
    <source>
        <dbReference type="SAM" id="SignalP"/>
    </source>
</evidence>
<accession>A0A2M4DMI2</accession>
<dbReference type="AlphaFoldDB" id="A0A2M4DMI2"/>
<keyword evidence="1" id="KW-0732">Signal</keyword>
<proteinExistence type="predicted"/>
<feature type="signal peptide" evidence="1">
    <location>
        <begin position="1"/>
        <end position="17"/>
    </location>
</feature>
<protein>
    <submittedName>
        <fullName evidence="2">Putative secreted protein</fullName>
    </submittedName>
</protein>
<dbReference type="EMBL" id="GGFL01014584">
    <property type="protein sequence ID" value="MBW78762.1"/>
    <property type="molecule type" value="Transcribed_RNA"/>
</dbReference>
<organism evidence="2">
    <name type="scientific">Anopheles darlingi</name>
    <name type="common">Mosquito</name>
    <dbReference type="NCBI Taxonomy" id="43151"/>
    <lineage>
        <taxon>Eukaryota</taxon>
        <taxon>Metazoa</taxon>
        <taxon>Ecdysozoa</taxon>
        <taxon>Arthropoda</taxon>
        <taxon>Hexapoda</taxon>
        <taxon>Insecta</taxon>
        <taxon>Pterygota</taxon>
        <taxon>Neoptera</taxon>
        <taxon>Endopterygota</taxon>
        <taxon>Diptera</taxon>
        <taxon>Nematocera</taxon>
        <taxon>Culicoidea</taxon>
        <taxon>Culicidae</taxon>
        <taxon>Anophelinae</taxon>
        <taxon>Anopheles</taxon>
    </lineage>
</organism>
<name>A0A2M4DMI2_ANODA</name>
<evidence type="ECO:0000313" key="2">
    <source>
        <dbReference type="EMBL" id="MBW78762.1"/>
    </source>
</evidence>
<feature type="chain" id="PRO_5014824585" evidence="1">
    <location>
        <begin position="18"/>
        <end position="155"/>
    </location>
</feature>
<reference evidence="2" key="1">
    <citation type="submission" date="2018-01" db="EMBL/GenBank/DDBJ databases">
        <title>An insight into the sialome of Amazonian anophelines.</title>
        <authorList>
            <person name="Ribeiro J.M."/>
            <person name="Scarpassa V."/>
            <person name="Calvo E."/>
        </authorList>
    </citation>
    <scope>NUCLEOTIDE SEQUENCE</scope>
</reference>